<organism evidence="1 2">
    <name type="scientific">Scortum barcoo</name>
    <name type="common">barcoo grunter</name>
    <dbReference type="NCBI Taxonomy" id="214431"/>
    <lineage>
        <taxon>Eukaryota</taxon>
        <taxon>Metazoa</taxon>
        <taxon>Chordata</taxon>
        <taxon>Craniata</taxon>
        <taxon>Vertebrata</taxon>
        <taxon>Euteleostomi</taxon>
        <taxon>Actinopterygii</taxon>
        <taxon>Neopterygii</taxon>
        <taxon>Teleostei</taxon>
        <taxon>Neoteleostei</taxon>
        <taxon>Acanthomorphata</taxon>
        <taxon>Eupercaria</taxon>
        <taxon>Centrarchiformes</taxon>
        <taxon>Terapontoidei</taxon>
        <taxon>Terapontidae</taxon>
        <taxon>Scortum</taxon>
    </lineage>
</organism>
<feature type="non-terminal residue" evidence="1">
    <location>
        <position position="939"/>
    </location>
</feature>
<dbReference type="EMBL" id="CM041534">
    <property type="protein sequence ID" value="KAI3373381.1"/>
    <property type="molecule type" value="Genomic_DNA"/>
</dbReference>
<keyword evidence="2" id="KW-1185">Reference proteome</keyword>
<protein>
    <submittedName>
        <fullName evidence="1">Uncharacterized protein</fullName>
    </submittedName>
</protein>
<evidence type="ECO:0000313" key="1">
    <source>
        <dbReference type="EMBL" id="KAI3373381.1"/>
    </source>
</evidence>
<proteinExistence type="predicted"/>
<comment type="caution">
    <text evidence="1">The sequence shown here is derived from an EMBL/GenBank/DDBJ whole genome shotgun (WGS) entry which is preliminary data.</text>
</comment>
<gene>
    <name evidence="1" type="ORF">L3Q82_021930</name>
</gene>
<accession>A0ACB8X070</accession>
<sequence>MLITLCYVYLWVRFHKCYAVLIRNSLSKLNTSSFSFRICSSSASASASPPATAPPTGRLPAAYQHPRPLSSEEIIFLQLGDKAVYITEPQACDDLSKWTVLMGSSLVCGPRLENISFVIEATGQRVYYHSPHSSNKKWTADTMTFSVLGIGTDWQLTSGMYCLQVLKWSDYCLPLACSPGQPFRAVAQASLDNFSRLGVAFIEDRLQLDNGLMPSKIVPVLLQESTLSELLEKRCPQSQKTETSLWLCGTQTEEGVAEALPCHLSADQQHLQCRKGSLLLIPETKKRLEERRGSEPLRSTQDLGPVGDLEDHSLGNHRHMEGHGHHLHLSSCNECLELENSTILSVKYASAENIPDLPDDNSVGLDGEAETLDESEHYAKGLYGQRNGSDCNSKPPNVLVYTGGCQERFQAVYQILSECINMENNIIYPLQPQQALNDPWLENSRLLVLAEEEPLTPHLQTRFLTYLSQGGRVLGLTSSLCPAGLCLEVREKRRGQVSRLKFTREDSTELELSVLASGKVYIRDSQGGGEVELWGELNGDVTHQRDMVIVRVTHGGDGGEAVLCQVHLELSPDSQDLMSDGFNDLKVSNMLRYEVLTEILTFLGISCELNQAPAPSPIHLLATSQEAKSSFLKWLQTHADQNGFLTLSKTSLRIVSSSELKADHLLAEGSLPLVINSSESQSWTQFSMDIYSKNLKTNQLGRTLLYAEVVTSTMDLLEGLTLHLPKNVGLIVVAARQSQGRGRGRNAWLSPLGCAMFTLRVQVDLSSRLGQRIPFLQHLAALAVVEAVRTLPGYQDIDLRVKWPNDIYYSNLMKLGGVLVTSTVIGSIFHLLIGCGVNVTNSNPTVCINDLIQQYNMQHKCSLQPLSCAQLIARTVTCLEALISSFQHGGPDAVLPTYYKRWLHSGTQVRLWSEDGLEAEVVGLDHNGFLQVCSKNQDL</sequence>
<evidence type="ECO:0000313" key="2">
    <source>
        <dbReference type="Proteomes" id="UP000831701"/>
    </source>
</evidence>
<name>A0ACB8X070_9TELE</name>
<dbReference type="Proteomes" id="UP000831701">
    <property type="component" value="Chromosome 4"/>
</dbReference>
<reference evidence="1" key="1">
    <citation type="submission" date="2022-04" db="EMBL/GenBank/DDBJ databases">
        <title>Jade perch genome.</title>
        <authorList>
            <person name="Chao B."/>
        </authorList>
    </citation>
    <scope>NUCLEOTIDE SEQUENCE</scope>
    <source>
        <strain evidence="1">CB-2022</strain>
    </source>
</reference>